<comment type="caution">
    <text evidence="2">The sequence shown here is derived from an EMBL/GenBank/DDBJ whole genome shotgun (WGS) entry which is preliminary data.</text>
</comment>
<keyword evidence="1" id="KW-0472">Membrane</keyword>
<accession>W4L666</accession>
<sequence>MFYIKKFIFVLHFIFIVIFYIYVLLKVYLFEILNIMIRCDLT</sequence>
<organism evidence="2 3">
    <name type="scientific">Candidatus Entotheonella gemina</name>
    <dbReference type="NCBI Taxonomy" id="1429439"/>
    <lineage>
        <taxon>Bacteria</taxon>
        <taxon>Pseudomonadati</taxon>
        <taxon>Nitrospinota/Tectimicrobiota group</taxon>
        <taxon>Candidatus Tectimicrobiota</taxon>
        <taxon>Candidatus Entotheonellia</taxon>
        <taxon>Candidatus Entotheonellales</taxon>
        <taxon>Candidatus Entotheonellaceae</taxon>
        <taxon>Candidatus Entotheonella</taxon>
    </lineage>
</organism>
<evidence type="ECO:0000313" key="2">
    <source>
        <dbReference type="EMBL" id="ETW93364.1"/>
    </source>
</evidence>
<keyword evidence="3" id="KW-1185">Reference proteome</keyword>
<feature type="transmembrane region" description="Helical" evidence="1">
    <location>
        <begin position="7"/>
        <end position="25"/>
    </location>
</feature>
<dbReference type="HOGENOM" id="CLU_3248800_0_0_7"/>
<dbReference type="AlphaFoldDB" id="W4L666"/>
<proteinExistence type="predicted"/>
<evidence type="ECO:0000256" key="1">
    <source>
        <dbReference type="SAM" id="Phobius"/>
    </source>
</evidence>
<keyword evidence="1" id="KW-0812">Transmembrane</keyword>
<keyword evidence="1" id="KW-1133">Transmembrane helix</keyword>
<dbReference type="EMBL" id="AZHX01002660">
    <property type="protein sequence ID" value="ETW93364.1"/>
    <property type="molecule type" value="Genomic_DNA"/>
</dbReference>
<name>W4L666_9BACT</name>
<protein>
    <submittedName>
        <fullName evidence="2">Uncharacterized protein</fullName>
    </submittedName>
</protein>
<evidence type="ECO:0000313" key="3">
    <source>
        <dbReference type="Proteomes" id="UP000019140"/>
    </source>
</evidence>
<gene>
    <name evidence="2" type="ORF">ETSY2_51520</name>
</gene>
<dbReference type="Proteomes" id="UP000019140">
    <property type="component" value="Unassembled WGS sequence"/>
</dbReference>
<reference evidence="2 3" key="1">
    <citation type="journal article" date="2014" name="Nature">
        <title>An environmental bacterial taxon with a large and distinct metabolic repertoire.</title>
        <authorList>
            <person name="Wilson M.C."/>
            <person name="Mori T."/>
            <person name="Ruckert C."/>
            <person name="Uria A.R."/>
            <person name="Helf M.J."/>
            <person name="Takada K."/>
            <person name="Gernert C."/>
            <person name="Steffens U.A."/>
            <person name="Heycke N."/>
            <person name="Schmitt S."/>
            <person name="Rinke C."/>
            <person name="Helfrich E.J."/>
            <person name="Brachmann A.O."/>
            <person name="Gurgui C."/>
            <person name="Wakimoto T."/>
            <person name="Kracht M."/>
            <person name="Crusemann M."/>
            <person name="Hentschel U."/>
            <person name="Abe I."/>
            <person name="Matsunaga S."/>
            <person name="Kalinowski J."/>
            <person name="Takeyama H."/>
            <person name="Piel J."/>
        </authorList>
    </citation>
    <scope>NUCLEOTIDE SEQUENCE [LARGE SCALE GENOMIC DNA]</scope>
    <source>
        <strain evidence="3">TSY2</strain>
    </source>
</reference>